<dbReference type="Gene3D" id="2.60.120.380">
    <property type="match status" value="1"/>
</dbReference>
<reference evidence="10 11" key="1">
    <citation type="journal article" date="2009" name="PLoS Genet.">
        <title>Alliance of proteomics and genomics to unravel the specificities of Sahara bacterium Deinococcus deserti.</title>
        <authorList>
            <person name="de Groot A."/>
            <person name="Dulermo R."/>
            <person name="Ortet P."/>
            <person name="Blanchard L."/>
            <person name="Guerin P."/>
            <person name="Fernandez B."/>
            <person name="Vacherie B."/>
            <person name="Dossat C."/>
            <person name="Jolivet E."/>
            <person name="Siguier P."/>
            <person name="Chandler M."/>
            <person name="Barakat M."/>
            <person name="Dedieu A."/>
            <person name="Barbe V."/>
            <person name="Heulin T."/>
            <person name="Sommer S."/>
            <person name="Achouak W."/>
            <person name="Armengaud J."/>
        </authorList>
    </citation>
    <scope>NUCLEOTIDE SEQUENCE [LARGE SCALE GENOMIC DNA]</scope>
    <source>
        <strain evidence="11">DSM 17065 / CIP 109153 / LMG 22923 / VCD115</strain>
    </source>
</reference>
<dbReference type="MEROPS" id="S08.051"/>
<evidence type="ECO:0000256" key="4">
    <source>
        <dbReference type="ARBA" id="ARBA00022825"/>
    </source>
</evidence>
<dbReference type="Pfam" id="PF04151">
    <property type="entry name" value="PPC"/>
    <property type="match status" value="1"/>
</dbReference>
<proteinExistence type="inferred from homology"/>
<feature type="active site" description="Charge relay system" evidence="5">
    <location>
        <position position="215"/>
    </location>
</feature>
<dbReference type="PROSITE" id="PS00138">
    <property type="entry name" value="SUBTILASE_SER"/>
    <property type="match status" value="1"/>
</dbReference>
<organism evidence="10 11">
    <name type="scientific">Deinococcus deserti (strain DSM 17065 / CIP 109153 / LMG 22923 / VCD115)</name>
    <dbReference type="NCBI Taxonomy" id="546414"/>
    <lineage>
        <taxon>Bacteria</taxon>
        <taxon>Thermotogati</taxon>
        <taxon>Deinococcota</taxon>
        <taxon>Deinococci</taxon>
        <taxon>Deinococcales</taxon>
        <taxon>Deinococcaceae</taxon>
        <taxon>Deinococcus</taxon>
    </lineage>
</organism>
<dbReference type="InterPro" id="IPR007280">
    <property type="entry name" value="Peptidase_C_arc/bac"/>
</dbReference>
<evidence type="ECO:0000256" key="6">
    <source>
        <dbReference type="RuleBase" id="RU003355"/>
    </source>
</evidence>
<comment type="similarity">
    <text evidence="1 5 6">Belongs to the peptidase S8 family.</text>
</comment>
<dbReference type="KEGG" id="ddr:Deide_22400"/>
<keyword evidence="11" id="KW-1185">Reference proteome</keyword>
<dbReference type="PROSITE" id="PS00136">
    <property type="entry name" value="SUBTILASE_ASP"/>
    <property type="match status" value="1"/>
</dbReference>
<name>C1CZM1_DEIDV</name>
<feature type="domain" description="Inhibitor I9" evidence="9">
    <location>
        <begin position="56"/>
        <end position="143"/>
    </location>
</feature>
<dbReference type="InterPro" id="IPR010259">
    <property type="entry name" value="S8pro/Inhibitor_I9"/>
</dbReference>
<keyword evidence="4 5" id="KW-0720">Serine protease</keyword>
<evidence type="ECO:0000256" key="1">
    <source>
        <dbReference type="ARBA" id="ARBA00011073"/>
    </source>
</evidence>
<dbReference type="GO" id="GO:0005615">
    <property type="term" value="C:extracellular space"/>
    <property type="evidence" value="ECO:0007669"/>
    <property type="project" value="TreeGrafter"/>
</dbReference>
<dbReference type="Proteomes" id="UP000002208">
    <property type="component" value="Chromosome"/>
</dbReference>
<gene>
    <name evidence="10" type="ordered locus">Deide_22400</name>
</gene>
<dbReference type="PANTHER" id="PTHR43806">
    <property type="entry name" value="PEPTIDASE S8"/>
    <property type="match status" value="1"/>
</dbReference>
<dbReference type="InterPro" id="IPR034193">
    <property type="entry name" value="PCSK9_ProteinaseK-like"/>
</dbReference>
<dbReference type="RefSeq" id="WP_012694390.1">
    <property type="nucleotide sequence ID" value="NC_012526.1"/>
</dbReference>
<sequence>MRLSLNVVLSLPLLLAACGTSSTPSVTVPAADESARSAPASAPIVGLDNPLGIDGQYIVVFSQGEQAGGISAQAAGPLGQALSAQDHDGLIRTLSLNEQGVSIRHLYAGSMQGFSGTLSAQNLSRLQADPRVKYIELDSRIQLTATQTGVTWGLDRIDQPALPLSGSYTYDQTGTGVTAYVIDTGINVSHVDFGGRAVWGSNTTADGVNSDCQGHGTHVAGTVGASTWGVAKNVKLVAVKVLNCEGSGTTSGVIAGLNWAAQQRTGPAVANMSLGGGASQALDDAVASATNSGLTVVAAAGNSNVDACGSSPARAPSAITVGSTTSTDARSSFSNYGSCLDLFAPGSSITSTWIGSATATSTLNGTSMASPHVAGAAALILQANPTYSPAQVTNALITRSASGKVTNAGTGSANRLLQVGAAPVTSPAPSGTTYTGSVSKGASSFKPGTSGFTYAGGTLKATLSAGSLTDFDLYLQKRASNGSWMDVAASTGSTSSESITYVAGSGTYRWEVYAYRGSGSYTLTETR</sequence>
<dbReference type="GO" id="GO:0004252">
    <property type="term" value="F:serine-type endopeptidase activity"/>
    <property type="evidence" value="ECO:0007669"/>
    <property type="project" value="UniProtKB-UniRule"/>
</dbReference>
<dbReference type="InterPro" id="IPR036852">
    <property type="entry name" value="Peptidase_S8/S53_dom_sf"/>
</dbReference>
<evidence type="ECO:0000259" key="9">
    <source>
        <dbReference type="Pfam" id="PF05922"/>
    </source>
</evidence>
<feature type="active site" description="Charge relay system" evidence="5">
    <location>
        <position position="183"/>
    </location>
</feature>
<evidence type="ECO:0000256" key="2">
    <source>
        <dbReference type="ARBA" id="ARBA00022670"/>
    </source>
</evidence>
<dbReference type="InterPro" id="IPR037045">
    <property type="entry name" value="S8pro/Inhibitor_I9_sf"/>
</dbReference>
<dbReference type="InterPro" id="IPR050131">
    <property type="entry name" value="Peptidase_S8_subtilisin-like"/>
</dbReference>
<evidence type="ECO:0000313" key="11">
    <source>
        <dbReference type="Proteomes" id="UP000002208"/>
    </source>
</evidence>
<feature type="active site" description="Charge relay system" evidence="5">
    <location>
        <position position="367"/>
    </location>
</feature>
<dbReference type="InterPro" id="IPR023828">
    <property type="entry name" value="Peptidase_S8_Ser-AS"/>
</dbReference>
<evidence type="ECO:0000313" key="10">
    <source>
        <dbReference type="EMBL" id="ACO47269.1"/>
    </source>
</evidence>
<evidence type="ECO:0000259" key="8">
    <source>
        <dbReference type="Pfam" id="PF04151"/>
    </source>
</evidence>
<dbReference type="InterPro" id="IPR015500">
    <property type="entry name" value="Peptidase_S8_subtilisin-rel"/>
</dbReference>
<dbReference type="PROSITE" id="PS51892">
    <property type="entry name" value="SUBTILASE"/>
    <property type="match status" value="1"/>
</dbReference>
<accession>C1CZM1</accession>
<feature type="domain" description="Peptidase C-terminal archaeal/bacterial" evidence="8">
    <location>
        <begin position="455"/>
        <end position="514"/>
    </location>
</feature>
<protein>
    <submittedName>
        <fullName evidence="10">Putative serine proteinase</fullName>
    </submittedName>
</protein>
<dbReference type="CDD" id="cd04077">
    <property type="entry name" value="Peptidases_S8_PCSK9_ProteinaseK_like"/>
    <property type="match status" value="1"/>
</dbReference>
<dbReference type="AlphaFoldDB" id="C1CZM1"/>
<dbReference type="InterPro" id="IPR022398">
    <property type="entry name" value="Peptidase_S8_His-AS"/>
</dbReference>
<dbReference type="HOGENOM" id="CLU_011263_1_7_0"/>
<keyword evidence="2 5" id="KW-0645">Protease</keyword>
<feature type="domain" description="Peptidase S8/S53" evidence="7">
    <location>
        <begin position="174"/>
        <end position="406"/>
    </location>
</feature>
<dbReference type="Pfam" id="PF05922">
    <property type="entry name" value="Inhibitor_I9"/>
    <property type="match status" value="1"/>
</dbReference>
<dbReference type="PANTHER" id="PTHR43806:SF11">
    <property type="entry name" value="CEREVISIN-RELATED"/>
    <property type="match status" value="1"/>
</dbReference>
<dbReference type="SUPFAM" id="SSF54897">
    <property type="entry name" value="Protease propeptides/inhibitors"/>
    <property type="match status" value="1"/>
</dbReference>
<dbReference type="PRINTS" id="PR00723">
    <property type="entry name" value="SUBTILISIN"/>
</dbReference>
<dbReference type="FunFam" id="3.40.50.200:FF:000014">
    <property type="entry name" value="Proteinase K"/>
    <property type="match status" value="1"/>
</dbReference>
<dbReference type="EMBL" id="CP001114">
    <property type="protein sequence ID" value="ACO47269.1"/>
    <property type="molecule type" value="Genomic_DNA"/>
</dbReference>
<evidence type="ECO:0000256" key="5">
    <source>
        <dbReference type="PROSITE-ProRule" id="PRU01240"/>
    </source>
</evidence>
<dbReference type="PROSITE" id="PS51257">
    <property type="entry name" value="PROKAR_LIPOPROTEIN"/>
    <property type="match status" value="1"/>
</dbReference>
<evidence type="ECO:0000259" key="7">
    <source>
        <dbReference type="Pfam" id="PF00082"/>
    </source>
</evidence>
<dbReference type="STRING" id="546414.Deide_22400"/>
<dbReference type="GO" id="GO:0006508">
    <property type="term" value="P:proteolysis"/>
    <property type="evidence" value="ECO:0007669"/>
    <property type="project" value="UniProtKB-KW"/>
</dbReference>
<dbReference type="PaxDb" id="546414-Deide_22400"/>
<dbReference type="Gene3D" id="3.30.70.80">
    <property type="entry name" value="Peptidase S8 propeptide/proteinase inhibitor I9"/>
    <property type="match status" value="1"/>
</dbReference>
<dbReference type="PROSITE" id="PS00137">
    <property type="entry name" value="SUBTILASE_HIS"/>
    <property type="match status" value="1"/>
</dbReference>
<keyword evidence="3 5" id="KW-0378">Hydrolase</keyword>
<dbReference type="Pfam" id="PF00082">
    <property type="entry name" value="Peptidase_S8"/>
    <property type="match status" value="1"/>
</dbReference>
<dbReference type="SUPFAM" id="SSF52743">
    <property type="entry name" value="Subtilisin-like"/>
    <property type="match status" value="1"/>
</dbReference>
<dbReference type="InterPro" id="IPR000209">
    <property type="entry name" value="Peptidase_S8/S53_dom"/>
</dbReference>
<dbReference type="OrthoDB" id="9798386at2"/>
<dbReference type="eggNOG" id="COG1404">
    <property type="taxonomic scope" value="Bacteria"/>
</dbReference>
<evidence type="ECO:0000256" key="3">
    <source>
        <dbReference type="ARBA" id="ARBA00022801"/>
    </source>
</evidence>
<dbReference type="InterPro" id="IPR023827">
    <property type="entry name" value="Peptidase_S8_Asp-AS"/>
</dbReference>
<dbReference type="Gene3D" id="3.40.50.200">
    <property type="entry name" value="Peptidase S8/S53 domain"/>
    <property type="match status" value="1"/>
</dbReference>